<evidence type="ECO:0000313" key="2">
    <source>
        <dbReference type="Proteomes" id="UP000292372"/>
    </source>
</evidence>
<dbReference type="EMBL" id="SIRS01000005">
    <property type="protein sequence ID" value="TBN14416.1"/>
    <property type="molecule type" value="Genomic_DNA"/>
</dbReference>
<dbReference type="Proteomes" id="UP000292372">
    <property type="component" value="Unassembled WGS sequence"/>
</dbReference>
<dbReference type="RefSeq" id="WP_130937537.1">
    <property type="nucleotide sequence ID" value="NZ_BMEE01000002.1"/>
</dbReference>
<name>A0A4Q9FMM7_9FLAO</name>
<sequence>MKTGLEHTNIVEALKEAFTIEQLETMLSEKRQKAGIEEISVLPDPMTEEERIKEEMRQWLLGTRILFPPR</sequence>
<comment type="caution">
    <text evidence="1">The sequence shown here is derived from an EMBL/GenBank/DDBJ whole genome shotgun (WGS) entry which is preliminary data.</text>
</comment>
<dbReference type="AlphaFoldDB" id="A0A4Q9FMM7"/>
<accession>A0A4Q9FMM7</accession>
<reference evidence="1 2" key="1">
    <citation type="journal article" date="2015" name="Int. J. Syst. Evol. Microbiol.">
        <title>Hyunsoonleella pacifica sp. nov., isolated from seawater of South Pacific Gyre.</title>
        <authorList>
            <person name="Gao X."/>
            <person name="Zhang Z."/>
            <person name="Dai X."/>
            <person name="Zhang X.H."/>
        </authorList>
    </citation>
    <scope>NUCLEOTIDE SEQUENCE [LARGE SCALE GENOMIC DNA]</scope>
    <source>
        <strain evidence="1 2">SW033</strain>
    </source>
</reference>
<proteinExistence type="predicted"/>
<keyword evidence="2" id="KW-1185">Reference proteome</keyword>
<protein>
    <submittedName>
        <fullName evidence="1">Uncharacterized protein</fullName>
    </submittedName>
</protein>
<gene>
    <name evidence="1" type="ORF">EYD46_12645</name>
</gene>
<organism evidence="1 2">
    <name type="scientific">Hyunsoonleella pacifica</name>
    <dbReference type="NCBI Taxonomy" id="1080224"/>
    <lineage>
        <taxon>Bacteria</taxon>
        <taxon>Pseudomonadati</taxon>
        <taxon>Bacteroidota</taxon>
        <taxon>Flavobacteriia</taxon>
        <taxon>Flavobacteriales</taxon>
        <taxon>Flavobacteriaceae</taxon>
    </lineage>
</organism>
<evidence type="ECO:0000313" key="1">
    <source>
        <dbReference type="EMBL" id="TBN14416.1"/>
    </source>
</evidence>